<gene>
    <name evidence="2" type="ORF">HRR80_002083</name>
</gene>
<evidence type="ECO:0000313" key="3">
    <source>
        <dbReference type="Proteomes" id="UP001161757"/>
    </source>
</evidence>
<feature type="region of interest" description="Disordered" evidence="1">
    <location>
        <begin position="225"/>
        <end position="258"/>
    </location>
</feature>
<accession>A0AAN6EZ45</accession>
<dbReference type="AlphaFoldDB" id="A0AAN6EZ45"/>
<protein>
    <submittedName>
        <fullName evidence="2">Uncharacterized protein</fullName>
    </submittedName>
</protein>
<name>A0AAN6EZ45_EXODE</name>
<dbReference type="Proteomes" id="UP001161757">
    <property type="component" value="Unassembled WGS sequence"/>
</dbReference>
<organism evidence="2 3">
    <name type="scientific">Exophiala dermatitidis</name>
    <name type="common">Black yeast-like fungus</name>
    <name type="synonym">Wangiella dermatitidis</name>
    <dbReference type="NCBI Taxonomy" id="5970"/>
    <lineage>
        <taxon>Eukaryota</taxon>
        <taxon>Fungi</taxon>
        <taxon>Dikarya</taxon>
        <taxon>Ascomycota</taxon>
        <taxon>Pezizomycotina</taxon>
        <taxon>Eurotiomycetes</taxon>
        <taxon>Chaetothyriomycetidae</taxon>
        <taxon>Chaetothyriales</taxon>
        <taxon>Herpotrichiellaceae</taxon>
        <taxon>Exophiala</taxon>
    </lineage>
</organism>
<dbReference type="EMBL" id="JAJGCB010000003">
    <property type="protein sequence ID" value="KAJ8993574.1"/>
    <property type="molecule type" value="Genomic_DNA"/>
</dbReference>
<feature type="region of interest" description="Disordered" evidence="1">
    <location>
        <begin position="75"/>
        <end position="107"/>
    </location>
</feature>
<proteinExistence type="predicted"/>
<sequence>MTTQPLPLDDGLLTIPKRLSTVIQIKEVPLASPTMEWPEETPQSFVEVVGKPGSETLDSQRSWAGFCLNRPRSGQGWLAKERPSKRFTRRRSSLSSIDGDTGDGPDNFYPSRRPLLTLPRYGSVDNAASSDRHQRMPRYEHKDDVRAVCIPVSTSVPIPGAGPLGAFGSQPWLHSSPLTAQSLAASCGVVPPLTPPEESASFDWEAPSVFDSEEGMRTVMDIEGRSARNNHAPNSSNPTSRPSEIQMPARSDLNPDETGRSNWLGRACQHLVSALGDASSQQQLQMVVQALPSQAKSSTTRPVFEKVVEEVQGRSTYPPYITITHAVSQVISMDEVPASPPATPNTNYSSSDDYFQDQTVFTHAAAVPAYHSQTQLSTASGSRSTNIIAAPSSIHVSILERYLPPTTAQEVNDFFTLSKRSYLADRLLELSANNGSLLLVYPTKLGGSTFANKYIGPVIEPFLRQFILLNSLYMELAIQLGRMAGVAGMKSFEEMRQLLEAMCRELGQRAPLRGLPSRYDVVHAETAEVVLDRALWKEWYVEQEQPRLRQNLVDYHKSGGRMPARRGQIEITPGMLAREVVDGIRHSREPAGEAAIEIGVFVIRRTLV</sequence>
<feature type="compositionally biased region" description="Polar residues" evidence="1">
    <location>
        <begin position="227"/>
        <end position="243"/>
    </location>
</feature>
<evidence type="ECO:0000256" key="1">
    <source>
        <dbReference type="SAM" id="MobiDB-lite"/>
    </source>
</evidence>
<comment type="caution">
    <text evidence="2">The sequence shown here is derived from an EMBL/GenBank/DDBJ whole genome shotgun (WGS) entry which is preliminary data.</text>
</comment>
<evidence type="ECO:0000313" key="2">
    <source>
        <dbReference type="EMBL" id="KAJ8993574.1"/>
    </source>
</evidence>
<reference evidence="2" key="1">
    <citation type="submission" date="2023-01" db="EMBL/GenBank/DDBJ databases">
        <title>Exophiala dermititidis isolated from Cystic Fibrosis Patient.</title>
        <authorList>
            <person name="Kurbessoian T."/>
            <person name="Crocker A."/>
            <person name="Murante D."/>
            <person name="Hogan D.A."/>
            <person name="Stajich J.E."/>
        </authorList>
    </citation>
    <scope>NUCLEOTIDE SEQUENCE</scope>
    <source>
        <strain evidence="2">Ex8</strain>
    </source>
</reference>